<evidence type="ECO:0000256" key="6">
    <source>
        <dbReference type="ARBA" id="ARBA00023002"/>
    </source>
</evidence>
<evidence type="ECO:0000313" key="9">
    <source>
        <dbReference type="EMBL" id="WFD00925.1"/>
    </source>
</evidence>
<dbReference type="InterPro" id="IPR001796">
    <property type="entry name" value="DHFR_dom"/>
</dbReference>
<dbReference type="GO" id="GO:0046452">
    <property type="term" value="P:dihydrofolate metabolic process"/>
    <property type="evidence" value="ECO:0007669"/>
    <property type="project" value="TreeGrafter"/>
</dbReference>
<dbReference type="GO" id="GO:0005739">
    <property type="term" value="C:mitochondrion"/>
    <property type="evidence" value="ECO:0007669"/>
    <property type="project" value="TreeGrafter"/>
</dbReference>
<evidence type="ECO:0000256" key="4">
    <source>
        <dbReference type="ARBA" id="ARBA00022563"/>
    </source>
</evidence>
<keyword evidence="6 9" id="KW-0560">Oxidoreductase</keyword>
<comment type="pathway">
    <text evidence="1">Cofactor biosynthesis; tetrahydrofolate biosynthesis; 5,6,7,8-tetrahydrofolate from 7,8-dihydrofolate: step 1/1.</text>
</comment>
<dbReference type="CDD" id="cd00209">
    <property type="entry name" value="DHFR"/>
    <property type="match status" value="1"/>
</dbReference>
<dbReference type="PANTHER" id="PTHR48069:SF3">
    <property type="entry name" value="DIHYDROFOLATE REDUCTASE"/>
    <property type="match status" value="1"/>
</dbReference>
<keyword evidence="10" id="KW-1185">Reference proteome</keyword>
<keyword evidence="5" id="KW-0521">NADP</keyword>
<dbReference type="PROSITE" id="PS00075">
    <property type="entry name" value="DHFR_1"/>
    <property type="match status" value="1"/>
</dbReference>
<dbReference type="EC" id="1.5.1.3" evidence="2"/>
<dbReference type="GO" id="GO:0046655">
    <property type="term" value="P:folic acid metabolic process"/>
    <property type="evidence" value="ECO:0007669"/>
    <property type="project" value="TreeGrafter"/>
</dbReference>
<dbReference type="SUPFAM" id="SSF53597">
    <property type="entry name" value="Dihydrofolate reductase-like"/>
    <property type="match status" value="1"/>
</dbReference>
<dbReference type="PRINTS" id="PR00070">
    <property type="entry name" value="DHFR"/>
</dbReference>
<accession>A0AAJ5YV36</accession>
<feature type="domain" description="DHFR" evidence="8">
    <location>
        <begin position="10"/>
        <end position="275"/>
    </location>
</feature>
<proteinExistence type="inferred from homology"/>
<dbReference type="Proteomes" id="UP001219567">
    <property type="component" value="Chromosome 6"/>
</dbReference>
<evidence type="ECO:0000259" key="8">
    <source>
        <dbReference type="PROSITE" id="PS51330"/>
    </source>
</evidence>
<dbReference type="PROSITE" id="PS51330">
    <property type="entry name" value="DHFR_2"/>
    <property type="match status" value="1"/>
</dbReference>
<comment type="similarity">
    <text evidence="7">Belongs to the dihydrofolate reductase family.</text>
</comment>
<gene>
    <name evidence="9" type="ORF">MYAM1_003681</name>
</gene>
<reference evidence="9 10" key="1">
    <citation type="submission" date="2023-03" db="EMBL/GenBank/DDBJ databases">
        <title>Mating type loci evolution in Malassezia.</title>
        <authorList>
            <person name="Coelho M.A."/>
        </authorList>
    </citation>
    <scope>NUCLEOTIDE SEQUENCE [LARGE SCALE GENOMIC DNA]</scope>
    <source>
        <strain evidence="9 10">CBS 9725</strain>
    </source>
</reference>
<evidence type="ECO:0000256" key="2">
    <source>
        <dbReference type="ARBA" id="ARBA00012856"/>
    </source>
</evidence>
<dbReference type="InterPro" id="IPR012259">
    <property type="entry name" value="DHFR"/>
</dbReference>
<dbReference type="Pfam" id="PF00186">
    <property type="entry name" value="DHFR_1"/>
    <property type="match status" value="2"/>
</dbReference>
<organism evidence="9 10">
    <name type="scientific">Malassezia yamatoensis</name>
    <dbReference type="NCBI Taxonomy" id="253288"/>
    <lineage>
        <taxon>Eukaryota</taxon>
        <taxon>Fungi</taxon>
        <taxon>Dikarya</taxon>
        <taxon>Basidiomycota</taxon>
        <taxon>Ustilaginomycotina</taxon>
        <taxon>Malasseziomycetes</taxon>
        <taxon>Malasseziales</taxon>
        <taxon>Malasseziaceae</taxon>
        <taxon>Malassezia</taxon>
    </lineage>
</organism>
<evidence type="ECO:0000256" key="7">
    <source>
        <dbReference type="RuleBase" id="RU004474"/>
    </source>
</evidence>
<dbReference type="GO" id="GO:0050661">
    <property type="term" value="F:NADP binding"/>
    <property type="evidence" value="ECO:0007669"/>
    <property type="project" value="InterPro"/>
</dbReference>
<evidence type="ECO:0000256" key="5">
    <source>
        <dbReference type="ARBA" id="ARBA00022857"/>
    </source>
</evidence>
<evidence type="ECO:0000256" key="1">
    <source>
        <dbReference type="ARBA" id="ARBA00004903"/>
    </source>
</evidence>
<sequence length="279" mass="31212">MAVPNLGPLRMTLVVAASMQNGIGASGSLPWRLAKDMAYFRKATTHLVAIPEDDAKMADAGYERRKDVCIKNAVIMGRNTWESIPERFRPLSDRLNVVVSTTQGPEDLGIDTADPDTVVVKTFDDAVAFLQERRIARYLCPKAADQSALGRTFVIGGAAIYRYVMTQSSEHWTLDNMLVTRILSPMDSVKQCDVFLQEFRSPTQQAWEKELGQKCSATASLELMPSMDHTEDDASWKQAPKAEHTAFFDDAPLAKDAGELLQDKESVIQFQLWRRKQKP</sequence>
<name>A0AAJ5YV36_9BASI</name>
<protein>
    <recommendedName>
        <fullName evidence="3">Dihydrofolate reductase</fullName>
        <ecNumber evidence="2">1.5.1.3</ecNumber>
    </recommendedName>
</protein>
<dbReference type="EMBL" id="CP119948">
    <property type="protein sequence ID" value="WFD00925.1"/>
    <property type="molecule type" value="Genomic_DNA"/>
</dbReference>
<dbReference type="InterPro" id="IPR024072">
    <property type="entry name" value="DHFR-like_dom_sf"/>
</dbReference>
<dbReference type="AlphaFoldDB" id="A0AAJ5YV36"/>
<evidence type="ECO:0000313" key="10">
    <source>
        <dbReference type="Proteomes" id="UP001219567"/>
    </source>
</evidence>
<dbReference type="GO" id="GO:0046654">
    <property type="term" value="P:tetrahydrofolate biosynthetic process"/>
    <property type="evidence" value="ECO:0007669"/>
    <property type="project" value="InterPro"/>
</dbReference>
<dbReference type="GO" id="GO:0006730">
    <property type="term" value="P:one-carbon metabolic process"/>
    <property type="evidence" value="ECO:0007669"/>
    <property type="project" value="UniProtKB-KW"/>
</dbReference>
<dbReference type="InterPro" id="IPR017925">
    <property type="entry name" value="DHFR_CS"/>
</dbReference>
<dbReference type="PANTHER" id="PTHR48069">
    <property type="entry name" value="DIHYDROFOLATE REDUCTASE"/>
    <property type="match status" value="1"/>
</dbReference>
<keyword evidence="4" id="KW-0554">One-carbon metabolism</keyword>
<dbReference type="GO" id="GO:0004146">
    <property type="term" value="F:dihydrofolate reductase activity"/>
    <property type="evidence" value="ECO:0007669"/>
    <property type="project" value="UniProtKB-EC"/>
</dbReference>
<dbReference type="Gene3D" id="3.40.430.10">
    <property type="entry name" value="Dihydrofolate Reductase, subunit A"/>
    <property type="match status" value="1"/>
</dbReference>
<evidence type="ECO:0000256" key="3">
    <source>
        <dbReference type="ARBA" id="ARBA00018886"/>
    </source>
</evidence>